<dbReference type="GO" id="GO:0008999">
    <property type="term" value="F:protein-N-terminal-alanine acetyltransferase activity"/>
    <property type="evidence" value="ECO:0007669"/>
    <property type="project" value="TreeGrafter"/>
</dbReference>
<keyword evidence="3" id="KW-1185">Reference proteome</keyword>
<dbReference type="InterPro" id="IPR051531">
    <property type="entry name" value="N-acetyltransferase"/>
</dbReference>
<reference evidence="2 3" key="1">
    <citation type="submission" date="2018-09" db="EMBL/GenBank/DDBJ databases">
        <title>Genome Sequence of Paenibacillus lautus Strain E7593-69, Azo Dye-Degrading Bacteria, Isolated from Commercial Tattoo Inks.</title>
        <authorList>
            <person name="Nho S.W."/>
            <person name="Kim S.-J."/>
            <person name="Kweon O."/>
            <person name="Cerniglia C.E."/>
        </authorList>
    </citation>
    <scope>NUCLEOTIDE SEQUENCE [LARGE SCALE GENOMIC DNA]</scope>
    <source>
        <strain evidence="2 3">E7593-69</strain>
    </source>
</reference>
<dbReference type="Proteomes" id="UP000266552">
    <property type="component" value="Chromosome"/>
</dbReference>
<organism evidence="2 3">
    <name type="scientific">Paenibacillus lautus</name>
    <name type="common">Bacillus lautus</name>
    <dbReference type="NCBI Taxonomy" id="1401"/>
    <lineage>
        <taxon>Bacteria</taxon>
        <taxon>Bacillati</taxon>
        <taxon>Bacillota</taxon>
        <taxon>Bacilli</taxon>
        <taxon>Bacillales</taxon>
        <taxon>Paenibacillaceae</taxon>
        <taxon>Paenibacillus</taxon>
    </lineage>
</organism>
<evidence type="ECO:0000313" key="2">
    <source>
        <dbReference type="EMBL" id="AYB46446.1"/>
    </source>
</evidence>
<evidence type="ECO:0000313" key="3">
    <source>
        <dbReference type="Proteomes" id="UP000266552"/>
    </source>
</evidence>
<dbReference type="AlphaFoldDB" id="A0A385TRT5"/>
<keyword evidence="2" id="KW-0808">Transferase</keyword>
<sequence>MYSCEGIVPDMKGRRIRLRRMETEDAEAMLACWSDPAATAFLDMPVMHSAEDAKALIEWLQGLAEQDEAIRWGIEITETGQLIGSCGFNIWQLEGAFRGEFGCELGSRYWGKGYMTEAAELVAAFGYTSMGLNRIEAFVDSRNKRACRWFAKNGYMREGVLRDYRHTSGGYVDAVVFSRLRKEWNTL</sequence>
<dbReference type="KEGG" id="plw:D5F53_25470"/>
<dbReference type="Pfam" id="PF13302">
    <property type="entry name" value="Acetyltransf_3"/>
    <property type="match status" value="1"/>
</dbReference>
<dbReference type="InterPro" id="IPR000182">
    <property type="entry name" value="GNAT_dom"/>
</dbReference>
<accession>A0A385TRT5</accession>
<proteinExistence type="predicted"/>
<dbReference type="InterPro" id="IPR016181">
    <property type="entry name" value="Acyl_CoA_acyltransferase"/>
</dbReference>
<dbReference type="GO" id="GO:0005737">
    <property type="term" value="C:cytoplasm"/>
    <property type="evidence" value="ECO:0007669"/>
    <property type="project" value="TreeGrafter"/>
</dbReference>
<gene>
    <name evidence="2" type="ORF">D5F53_25470</name>
</gene>
<feature type="domain" description="N-acetyltransferase" evidence="1">
    <location>
        <begin position="16"/>
        <end position="182"/>
    </location>
</feature>
<dbReference type="PANTHER" id="PTHR43792">
    <property type="entry name" value="GNAT FAMILY, PUTATIVE (AFU_ORTHOLOGUE AFUA_3G00765)-RELATED-RELATED"/>
    <property type="match status" value="1"/>
</dbReference>
<dbReference type="EMBL" id="CP032412">
    <property type="protein sequence ID" value="AYB46446.1"/>
    <property type="molecule type" value="Genomic_DNA"/>
</dbReference>
<dbReference type="PANTHER" id="PTHR43792:SF9">
    <property type="entry name" value="RIBOSOMAL-PROTEIN-ALANINE ACETYLTRANSFERASE"/>
    <property type="match status" value="1"/>
</dbReference>
<protein>
    <submittedName>
        <fullName evidence="2">N-acetyltransferase</fullName>
    </submittedName>
</protein>
<evidence type="ECO:0000259" key="1">
    <source>
        <dbReference type="PROSITE" id="PS51186"/>
    </source>
</evidence>
<name>A0A385TRT5_PAELA</name>
<dbReference type="Gene3D" id="3.40.630.30">
    <property type="match status" value="1"/>
</dbReference>
<dbReference type="SUPFAM" id="SSF55729">
    <property type="entry name" value="Acyl-CoA N-acyltransferases (Nat)"/>
    <property type="match status" value="1"/>
</dbReference>
<dbReference type="PROSITE" id="PS51186">
    <property type="entry name" value="GNAT"/>
    <property type="match status" value="1"/>
</dbReference>
<dbReference type="RefSeq" id="WP_119850037.1">
    <property type="nucleotide sequence ID" value="NZ_CP032412.1"/>
</dbReference>